<keyword evidence="1" id="KW-0732">Signal</keyword>
<sequence>MRSLKIALLGALTAAGLSAVSSAPAQAQDGYGYGSGPVYRVSRPLPIRIRPRSWLDAGNVPLSSGVPGAGGSRNPATNPYLIAASNALTPPYGPSDRYGAGILPDPITNGPFIGARSSAVRNVDLSFVDRLDPTSPLYGRPY</sequence>
<dbReference type="EMBL" id="JBHSWN010000001">
    <property type="protein sequence ID" value="MFC6791031.1"/>
    <property type="molecule type" value="Genomic_DNA"/>
</dbReference>
<evidence type="ECO:0000313" key="2">
    <source>
        <dbReference type="EMBL" id="MFC6791031.1"/>
    </source>
</evidence>
<protein>
    <submittedName>
        <fullName evidence="2">Uncharacterized protein</fullName>
    </submittedName>
</protein>
<reference evidence="3" key="1">
    <citation type="journal article" date="2019" name="Int. J. Syst. Evol. Microbiol.">
        <title>The Global Catalogue of Microorganisms (GCM) 10K type strain sequencing project: providing services to taxonomists for standard genome sequencing and annotation.</title>
        <authorList>
            <consortium name="The Broad Institute Genomics Platform"/>
            <consortium name="The Broad Institute Genome Sequencing Center for Infectious Disease"/>
            <person name="Wu L."/>
            <person name="Ma J."/>
        </authorList>
    </citation>
    <scope>NUCLEOTIDE SEQUENCE [LARGE SCALE GENOMIC DNA]</scope>
    <source>
        <strain evidence="3">CCUG 48316</strain>
    </source>
</reference>
<organism evidence="2 3">
    <name type="scientific">Methylobacterium komagatae</name>
    <dbReference type="NCBI Taxonomy" id="374425"/>
    <lineage>
        <taxon>Bacteria</taxon>
        <taxon>Pseudomonadati</taxon>
        <taxon>Pseudomonadota</taxon>
        <taxon>Alphaproteobacteria</taxon>
        <taxon>Hyphomicrobiales</taxon>
        <taxon>Methylobacteriaceae</taxon>
        <taxon>Methylobacterium</taxon>
    </lineage>
</organism>
<gene>
    <name evidence="2" type="ORF">ACFQE0_16250</name>
</gene>
<keyword evidence="3" id="KW-1185">Reference proteome</keyword>
<dbReference type="Proteomes" id="UP001596292">
    <property type="component" value="Unassembled WGS sequence"/>
</dbReference>
<proteinExistence type="predicted"/>
<accession>A0ABW2BLQ8</accession>
<evidence type="ECO:0000256" key="1">
    <source>
        <dbReference type="SAM" id="SignalP"/>
    </source>
</evidence>
<dbReference type="RefSeq" id="WP_378971480.1">
    <property type="nucleotide sequence ID" value="NZ_JBHSWN010000001.1"/>
</dbReference>
<name>A0ABW2BLQ8_9HYPH</name>
<evidence type="ECO:0000313" key="3">
    <source>
        <dbReference type="Proteomes" id="UP001596292"/>
    </source>
</evidence>
<feature type="chain" id="PRO_5046675221" evidence="1">
    <location>
        <begin position="28"/>
        <end position="142"/>
    </location>
</feature>
<feature type="signal peptide" evidence="1">
    <location>
        <begin position="1"/>
        <end position="27"/>
    </location>
</feature>
<comment type="caution">
    <text evidence="2">The sequence shown here is derived from an EMBL/GenBank/DDBJ whole genome shotgun (WGS) entry which is preliminary data.</text>
</comment>